<sequence length="216" mass="24117">MMNTKILPHEYSFIRKEVLNLISAYSSVNGRDVIDALQAIATEHIDALVADKPASLTALMQTMLDVKANRVTIEPALQTLKDDVVPFEQPTGKQLEKVFRKVKKLKQPEWETMDLRDDSFLGWNDPGMGRKYVVIRNESGQLQGAYGVIEPTVQKGVCAICQTIGNVSLFMAITKSGGDGTYTKSGNYICRDSNRCNRQLSQLDSLHAFFETVRAK</sequence>
<evidence type="ECO:0000259" key="1">
    <source>
        <dbReference type="Pfam" id="PF07299"/>
    </source>
</evidence>
<proteinExistence type="predicted"/>
<dbReference type="OrthoDB" id="1891078at2"/>
<reference evidence="3 4" key="1">
    <citation type="journal article" date="2015" name="Genome Announc.">
        <title>Expanding the biotechnology potential of lactobacilli through comparative genomics of 213 strains and associated genera.</title>
        <authorList>
            <person name="Sun Z."/>
            <person name="Harris H.M."/>
            <person name="McCann A."/>
            <person name="Guo C."/>
            <person name="Argimon S."/>
            <person name="Zhang W."/>
            <person name="Yang X."/>
            <person name="Jeffery I.B."/>
            <person name="Cooney J.C."/>
            <person name="Kagawa T.F."/>
            <person name="Liu W."/>
            <person name="Song Y."/>
            <person name="Salvetti E."/>
            <person name="Wrobel A."/>
            <person name="Rasinkangas P."/>
            <person name="Parkhill J."/>
            <person name="Rea M.C."/>
            <person name="O'Sullivan O."/>
            <person name="Ritari J."/>
            <person name="Douillard F.P."/>
            <person name="Paul Ross R."/>
            <person name="Yang R."/>
            <person name="Briner A.E."/>
            <person name="Felis G.E."/>
            <person name="de Vos W.M."/>
            <person name="Barrangou R."/>
            <person name="Klaenhammer T.R."/>
            <person name="Caufield P.W."/>
            <person name="Cui Y."/>
            <person name="Zhang H."/>
            <person name="O'Toole P.W."/>
        </authorList>
    </citation>
    <scope>NUCLEOTIDE SEQUENCE [LARGE SCALE GENOMIC DNA]</scope>
    <source>
        <strain evidence="3 4">DSM 22696</strain>
    </source>
</reference>
<dbReference type="InterPro" id="IPR032330">
    <property type="entry name" value="EF-G-binding_C"/>
</dbReference>
<evidence type="ECO:0000313" key="4">
    <source>
        <dbReference type="Proteomes" id="UP000051139"/>
    </source>
</evidence>
<feature type="domain" description="Elongation factor G-binding protein C-terminal treble-clef zinc-finger" evidence="2">
    <location>
        <begin position="101"/>
        <end position="200"/>
    </location>
</feature>
<dbReference type="PATRIC" id="fig|348151.3.peg.152"/>
<dbReference type="Proteomes" id="UP000051139">
    <property type="component" value="Unassembled WGS sequence"/>
</dbReference>
<keyword evidence="4" id="KW-1185">Reference proteome</keyword>
<accession>A0A0R2L5Z5</accession>
<dbReference type="CDD" id="cd16342">
    <property type="entry name" value="FusC_FusB"/>
    <property type="match status" value="1"/>
</dbReference>
<evidence type="ECO:0008006" key="5">
    <source>
        <dbReference type="Google" id="ProtNLM"/>
    </source>
</evidence>
<organism evidence="3 4">
    <name type="scientific">Furfurilactobacillus siliginis</name>
    <dbReference type="NCBI Taxonomy" id="348151"/>
    <lineage>
        <taxon>Bacteria</taxon>
        <taxon>Bacillati</taxon>
        <taxon>Bacillota</taxon>
        <taxon>Bacilli</taxon>
        <taxon>Lactobacillales</taxon>
        <taxon>Lactobacillaceae</taxon>
        <taxon>Furfurilactobacillus</taxon>
    </lineage>
</organism>
<dbReference type="Pfam" id="PF16571">
    <property type="entry name" value="FBP_C"/>
    <property type="match status" value="1"/>
</dbReference>
<dbReference type="EMBL" id="JQCB01000001">
    <property type="protein sequence ID" value="KRN97224.1"/>
    <property type="molecule type" value="Genomic_DNA"/>
</dbReference>
<protein>
    <recommendedName>
        <fullName evidence="5">Elongation factor G-binding protein</fullName>
    </recommendedName>
</protein>
<dbReference type="Gene3D" id="1.20.1280.250">
    <property type="match status" value="1"/>
</dbReference>
<feature type="domain" description="Elongation factor G-binding protein N-terminal" evidence="1">
    <location>
        <begin position="6"/>
        <end position="88"/>
    </location>
</feature>
<dbReference type="STRING" id="348151.IV55_GL000149"/>
<dbReference type="AlphaFoldDB" id="A0A0R2L5Z5"/>
<evidence type="ECO:0000313" key="3">
    <source>
        <dbReference type="EMBL" id="KRN97224.1"/>
    </source>
</evidence>
<dbReference type="InterPro" id="IPR010841">
    <property type="entry name" value="EF-G-binding_N"/>
</dbReference>
<name>A0A0R2L5Z5_9LACO</name>
<evidence type="ECO:0000259" key="2">
    <source>
        <dbReference type="Pfam" id="PF16571"/>
    </source>
</evidence>
<gene>
    <name evidence="3" type="ORF">IV55_GL000149</name>
</gene>
<comment type="caution">
    <text evidence="3">The sequence shown here is derived from an EMBL/GenBank/DDBJ whole genome shotgun (WGS) entry which is preliminary data.</text>
</comment>
<dbReference type="InterPro" id="IPR038344">
    <property type="entry name" value="EF-G_N_sf"/>
</dbReference>
<dbReference type="Pfam" id="PF07299">
    <property type="entry name" value="EF-G-binding_N"/>
    <property type="match status" value="1"/>
</dbReference>